<dbReference type="PANTHER" id="PTHR42715">
    <property type="entry name" value="BETA-GLUCOSIDASE"/>
    <property type="match status" value="1"/>
</dbReference>
<keyword evidence="4" id="KW-0326">Glycosidase</keyword>
<comment type="caution">
    <text evidence="6">The sequence shown here is derived from an EMBL/GenBank/DDBJ whole genome shotgun (WGS) entry which is preliminary data.</text>
</comment>
<dbReference type="Gene3D" id="2.60.120.260">
    <property type="entry name" value="Galactose-binding domain-like"/>
    <property type="match status" value="1"/>
</dbReference>
<dbReference type="Pfam" id="PF00933">
    <property type="entry name" value="Glyco_hydro_3"/>
    <property type="match status" value="1"/>
</dbReference>
<dbReference type="Gene3D" id="3.20.20.300">
    <property type="entry name" value="Glycoside hydrolase, family 3, N-terminal domain"/>
    <property type="match status" value="1"/>
</dbReference>
<dbReference type="PROSITE" id="PS00775">
    <property type="entry name" value="GLYCOSYL_HYDROL_F3"/>
    <property type="match status" value="1"/>
</dbReference>
<dbReference type="InterPro" id="IPR001764">
    <property type="entry name" value="Glyco_hydro_3_N"/>
</dbReference>
<dbReference type="Pfam" id="PF14310">
    <property type="entry name" value="Fn3-like"/>
    <property type="match status" value="1"/>
</dbReference>
<dbReference type="SMART" id="SM01217">
    <property type="entry name" value="Fn3_like"/>
    <property type="match status" value="1"/>
</dbReference>
<dbReference type="AlphaFoldDB" id="A0A9D1JIT5"/>
<dbReference type="InterPro" id="IPR026891">
    <property type="entry name" value="Fn3-like"/>
</dbReference>
<evidence type="ECO:0000313" key="7">
    <source>
        <dbReference type="Proteomes" id="UP000823935"/>
    </source>
</evidence>
<gene>
    <name evidence="6" type="ORF">IAB44_02810</name>
</gene>
<feature type="domain" description="Fibronectin type III-like" evidence="5">
    <location>
        <begin position="312"/>
        <end position="388"/>
    </location>
</feature>
<reference evidence="6" key="2">
    <citation type="journal article" date="2021" name="PeerJ">
        <title>Extensive microbial diversity within the chicken gut microbiome revealed by metagenomics and culture.</title>
        <authorList>
            <person name="Gilroy R."/>
            <person name="Ravi A."/>
            <person name="Getino M."/>
            <person name="Pursley I."/>
            <person name="Horton D.L."/>
            <person name="Alikhan N.F."/>
            <person name="Baker D."/>
            <person name="Gharbi K."/>
            <person name="Hall N."/>
            <person name="Watson M."/>
            <person name="Adriaenssens E.M."/>
            <person name="Foster-Nyarko E."/>
            <person name="Jarju S."/>
            <person name="Secka A."/>
            <person name="Antonio M."/>
            <person name="Oren A."/>
            <person name="Chaudhuri R.R."/>
            <person name="La Ragione R."/>
            <person name="Hildebrand F."/>
            <person name="Pallen M.J."/>
        </authorList>
    </citation>
    <scope>NUCLEOTIDE SEQUENCE</scope>
    <source>
        <strain evidence="6">CHK190-19873</strain>
    </source>
</reference>
<evidence type="ECO:0000256" key="1">
    <source>
        <dbReference type="ARBA" id="ARBA00005336"/>
    </source>
</evidence>
<keyword evidence="3" id="KW-0119">Carbohydrate metabolism</keyword>
<dbReference type="SUPFAM" id="SSF52279">
    <property type="entry name" value="Beta-D-glucan exohydrolase, C-terminal domain"/>
    <property type="match status" value="1"/>
</dbReference>
<reference evidence="6" key="1">
    <citation type="submission" date="2020-10" db="EMBL/GenBank/DDBJ databases">
        <authorList>
            <person name="Gilroy R."/>
        </authorList>
    </citation>
    <scope>NUCLEOTIDE SEQUENCE</scope>
    <source>
        <strain evidence="6">CHK190-19873</strain>
    </source>
</reference>
<keyword evidence="2 4" id="KW-0378">Hydrolase</keyword>
<evidence type="ECO:0000256" key="3">
    <source>
        <dbReference type="ARBA" id="ARBA00023277"/>
    </source>
</evidence>
<accession>A0A9D1JIT5</accession>
<dbReference type="SUPFAM" id="SSF49785">
    <property type="entry name" value="Galactose-binding domain-like"/>
    <property type="match status" value="1"/>
</dbReference>
<dbReference type="GO" id="GO:0004553">
    <property type="term" value="F:hydrolase activity, hydrolyzing O-glycosyl compounds"/>
    <property type="evidence" value="ECO:0007669"/>
    <property type="project" value="InterPro"/>
</dbReference>
<dbReference type="GO" id="GO:0005975">
    <property type="term" value="P:carbohydrate metabolic process"/>
    <property type="evidence" value="ECO:0007669"/>
    <property type="project" value="InterPro"/>
</dbReference>
<dbReference type="EMBL" id="DVIQ01000018">
    <property type="protein sequence ID" value="HIS30466.1"/>
    <property type="molecule type" value="Genomic_DNA"/>
</dbReference>
<organism evidence="6 7">
    <name type="scientific">Candidatus Limivivens intestinipullorum</name>
    <dbReference type="NCBI Taxonomy" id="2840858"/>
    <lineage>
        <taxon>Bacteria</taxon>
        <taxon>Bacillati</taxon>
        <taxon>Bacillota</taxon>
        <taxon>Clostridia</taxon>
        <taxon>Lachnospirales</taxon>
        <taxon>Lachnospiraceae</taxon>
        <taxon>Lachnospiraceae incertae sedis</taxon>
        <taxon>Candidatus Limivivens</taxon>
    </lineage>
</organism>
<comment type="similarity">
    <text evidence="1 4">Belongs to the glycosyl hydrolase 3 family.</text>
</comment>
<dbReference type="Gene3D" id="2.60.40.10">
    <property type="entry name" value="Immunoglobulins"/>
    <property type="match status" value="1"/>
</dbReference>
<name>A0A9D1JIT5_9FIRM</name>
<dbReference type="InterPro" id="IPR002772">
    <property type="entry name" value="Glyco_hydro_3_C"/>
</dbReference>
<dbReference type="PRINTS" id="PR00133">
    <property type="entry name" value="GLHYDRLASE3"/>
</dbReference>
<evidence type="ECO:0000259" key="5">
    <source>
        <dbReference type="SMART" id="SM01217"/>
    </source>
</evidence>
<dbReference type="InterPro" id="IPR050288">
    <property type="entry name" value="Cellulose_deg_GH3"/>
</dbReference>
<sequence>MKNRYVIDWKKYARLARQAAAEGAVLLKNEKEALPLRAGERISVFGRSQFAYYKSGTGSGGMVNTRYVTGILEALKEEKELSINEELEKVYREWLLDHPFDHGAGWGQEPWSQEEMPLSEETARQAAAVSDAALVIIGRTAGEDRDAGNAPGSYLLTETETDMLKKVREAFDRVIVVLNVGNIIDMNWVDACRPDAVLYVWQGGMEGGNAAADVLTGRVSPCGKLSDTIARSIEDYPSTPYFNGEHEDFYAEDIYVGYRYFETFAKDCVQYPFGYGLSYTSFEVKCVEAEYGEDSCAFRVRVTNTGERAGKEVVQVYAKAPQGSLGKPARSLTAFGKTRCLEPGESQELTLEVSDRLLASYDDSGATGHKSCYVLEAGTYEFYIGTDVQSAALAGSFELEELLVVQECVQALAPTQAFQRMKPKTDARGKIVPGWEDVPLRAYSLADRIDGQKLPEIPYTGKQGYTLGDVYDGKVSMEAFVAQLSDEDLCCIVRGEGMCSPKVTPGTAAAFGGVSKGLKELGIPCGCCADGPSGIRMDCGTYAFSLPNGTCLACSFNEELICRLYEMEGAELRKNRIDTLLGPGMNLHRNPLNGRNFEYFSEDPFLTGKIAAAQLKGMHAYGVTGTLKHFAANNRERNRRTYNSIVSERALRELYLKGFEIAVKEAGAYSIMTTYGAVNGLWTASNYDLLNVILRDEWHFDGMVMTDWWADMNEEGKPASVSNTAAMVRCQNDVYMVCQNPEENSNKDNLAESLEKGTLKRGALQRSAVNILKTLMRSPVMERSLGRMSREEQEACEQMQEEDKVDFDLEFLPMTDRLTLDGKDVDTSSGKSKLYGIRTEKQGLYTIRMRVKADASEIAQIPVTIYVNGTLVSTVTLNGTKGQWTEITRSLGHFMNPNNYIRLYFAQSGLQIDEITIELEKETDPLSFDQ</sequence>
<proteinExistence type="inferred from homology"/>
<dbReference type="InterPro" id="IPR008979">
    <property type="entry name" value="Galactose-bd-like_sf"/>
</dbReference>
<dbReference type="PANTHER" id="PTHR42715:SF10">
    <property type="entry name" value="BETA-GLUCOSIDASE"/>
    <property type="match status" value="1"/>
</dbReference>
<dbReference type="InterPro" id="IPR013783">
    <property type="entry name" value="Ig-like_fold"/>
</dbReference>
<dbReference type="SUPFAM" id="SSF51445">
    <property type="entry name" value="(Trans)glycosidases"/>
    <property type="match status" value="1"/>
</dbReference>
<evidence type="ECO:0000256" key="2">
    <source>
        <dbReference type="ARBA" id="ARBA00022801"/>
    </source>
</evidence>
<dbReference type="InterPro" id="IPR036881">
    <property type="entry name" value="Glyco_hydro_3_C_sf"/>
</dbReference>
<protein>
    <submittedName>
        <fullName evidence="6">Glycoside hydrolase family 3 protein</fullName>
    </submittedName>
</protein>
<evidence type="ECO:0000256" key="4">
    <source>
        <dbReference type="RuleBase" id="RU361161"/>
    </source>
</evidence>
<dbReference type="InterPro" id="IPR036962">
    <property type="entry name" value="Glyco_hydro_3_N_sf"/>
</dbReference>
<dbReference type="Pfam" id="PF01915">
    <property type="entry name" value="Glyco_hydro_3_C"/>
    <property type="match status" value="1"/>
</dbReference>
<dbReference type="Proteomes" id="UP000823935">
    <property type="component" value="Unassembled WGS sequence"/>
</dbReference>
<dbReference type="InterPro" id="IPR019800">
    <property type="entry name" value="Glyco_hydro_3_AS"/>
</dbReference>
<evidence type="ECO:0000313" key="6">
    <source>
        <dbReference type="EMBL" id="HIS30466.1"/>
    </source>
</evidence>
<dbReference type="Gene3D" id="3.40.50.1700">
    <property type="entry name" value="Glycoside hydrolase family 3 C-terminal domain"/>
    <property type="match status" value="1"/>
</dbReference>
<dbReference type="InterPro" id="IPR017853">
    <property type="entry name" value="GH"/>
</dbReference>